<sequence length="233" mass="27283">MLKVKAISKKIIPSVFIFSLILHFYLSAISGENIFISGKANFIFNHFNVSINILFMFILLLVTTIEFSKFLYFIEINSNNTKNLKWMIKKDHLRAVSKLVILTAPFVILYLIKFFSKQTDDLEYSIGILIFASSSFLLMVTLIILFFVYKFAMRIEWVENYDKEFDFLVEQIFFNSIFLNILNYDQKIYSKELKDEIKVFLTSTNIEKDTLFSEKVALFLKESKKATTPPALI</sequence>
<keyword evidence="3" id="KW-1185">Reference proteome</keyword>
<reference evidence="2 3" key="1">
    <citation type="submission" date="2017-12" db="EMBL/GenBank/DDBJ databases">
        <title>Complete genome sequence of Spiroplasma floricola 23-6 (ATCC 29989).</title>
        <authorList>
            <person name="Tsai Y.-M."/>
            <person name="Wu P.-S."/>
            <person name="Lo W.-S."/>
            <person name="Kuo C.-H."/>
        </authorList>
    </citation>
    <scope>NUCLEOTIDE SEQUENCE [LARGE SCALE GENOMIC DNA]</scope>
    <source>
        <strain evidence="2 3">23-6</strain>
    </source>
</reference>
<keyword evidence="1" id="KW-0472">Membrane</keyword>
<dbReference type="OrthoDB" id="9832296at2"/>
<dbReference type="Proteomes" id="UP000231823">
    <property type="component" value="Chromosome"/>
</dbReference>
<name>A0A2K8SF25_9MOLU</name>
<evidence type="ECO:0000313" key="3">
    <source>
        <dbReference type="Proteomes" id="UP000231823"/>
    </source>
</evidence>
<dbReference type="EMBL" id="CP025057">
    <property type="protein sequence ID" value="AUB32059.1"/>
    <property type="molecule type" value="Genomic_DNA"/>
</dbReference>
<accession>A0A2K8SF25</accession>
<evidence type="ECO:0000313" key="2">
    <source>
        <dbReference type="EMBL" id="AUB32059.1"/>
    </source>
</evidence>
<dbReference type="RefSeq" id="WP_100917011.1">
    <property type="nucleotide sequence ID" value="NZ_CP025057.1"/>
</dbReference>
<dbReference type="AlphaFoldDB" id="A0A2K8SF25"/>
<feature type="transmembrane region" description="Helical" evidence="1">
    <location>
        <begin position="95"/>
        <end position="112"/>
    </location>
</feature>
<keyword evidence="1" id="KW-1133">Transmembrane helix</keyword>
<keyword evidence="1" id="KW-0812">Transmembrane</keyword>
<protein>
    <recommendedName>
        <fullName evidence="4">Transmembrane protein</fullName>
    </recommendedName>
</protein>
<evidence type="ECO:0000256" key="1">
    <source>
        <dbReference type="SAM" id="Phobius"/>
    </source>
</evidence>
<feature type="transmembrane region" description="Helical" evidence="1">
    <location>
        <begin position="124"/>
        <end position="149"/>
    </location>
</feature>
<dbReference type="KEGG" id="sfz:SFLOR_v1c10110"/>
<feature type="transmembrane region" description="Helical" evidence="1">
    <location>
        <begin position="12"/>
        <end position="31"/>
    </location>
</feature>
<evidence type="ECO:0008006" key="4">
    <source>
        <dbReference type="Google" id="ProtNLM"/>
    </source>
</evidence>
<feature type="transmembrane region" description="Helical" evidence="1">
    <location>
        <begin position="51"/>
        <end position="74"/>
    </location>
</feature>
<gene>
    <name evidence="2" type="ORF">SFLOR_v1c10110</name>
</gene>
<organism evidence="2 3">
    <name type="scientific">Spiroplasma floricola 23-6</name>
    <dbReference type="NCBI Taxonomy" id="1336749"/>
    <lineage>
        <taxon>Bacteria</taxon>
        <taxon>Bacillati</taxon>
        <taxon>Mycoplasmatota</taxon>
        <taxon>Mollicutes</taxon>
        <taxon>Entomoplasmatales</taxon>
        <taxon>Spiroplasmataceae</taxon>
        <taxon>Spiroplasma</taxon>
    </lineage>
</organism>
<proteinExistence type="predicted"/>